<keyword evidence="1" id="KW-0285">Flavoprotein</keyword>
<gene>
    <name evidence="4" type="ORF">F3L20_33250</name>
</gene>
<keyword evidence="5" id="KW-1185">Reference proteome</keyword>
<dbReference type="PANTHER" id="PTHR43656">
    <property type="entry name" value="BINDING OXIDOREDUCTASE, PUTATIVE (AFU_ORTHOLOGUE AFUA_2G08260)-RELATED"/>
    <property type="match status" value="1"/>
</dbReference>
<sequence>MPGLTEVANSIREGGGLSAVQLHHAGHRANPYFGGVPSPASSRTLPGISALSTAEVERIRDSFIAGAKRAEKAGFNGVAVHGAFEWPWESEIIWSSHPPPSS</sequence>
<protein>
    <recommendedName>
        <fullName evidence="3">NADH:flavin oxidoreductase/NADH oxidase N-terminal domain-containing protein</fullName>
    </recommendedName>
</protein>
<dbReference type="EMBL" id="CP043960">
    <property type="protein sequence ID" value="QER90571.1"/>
    <property type="molecule type" value="Genomic_DNA"/>
</dbReference>
<proteinExistence type="predicted"/>
<evidence type="ECO:0000313" key="4">
    <source>
        <dbReference type="EMBL" id="QER90571.1"/>
    </source>
</evidence>
<name>A0ABX6A2C8_STRTE</name>
<accession>A0ABX6A2C8</accession>
<dbReference type="InterPro" id="IPR013785">
    <property type="entry name" value="Aldolase_TIM"/>
</dbReference>
<dbReference type="PANTHER" id="PTHR43656:SF2">
    <property type="entry name" value="BINDING OXIDOREDUCTASE, PUTATIVE (AFU_ORTHOLOGUE AFUA_2G08260)-RELATED"/>
    <property type="match status" value="1"/>
</dbReference>
<dbReference type="Pfam" id="PF00724">
    <property type="entry name" value="Oxidored_FMN"/>
    <property type="match status" value="1"/>
</dbReference>
<dbReference type="Gene3D" id="3.20.20.70">
    <property type="entry name" value="Aldolase class I"/>
    <property type="match status" value="1"/>
</dbReference>
<feature type="domain" description="NADH:flavin oxidoreductase/NADH oxidase N-terminal" evidence="3">
    <location>
        <begin position="2"/>
        <end position="83"/>
    </location>
</feature>
<dbReference type="SUPFAM" id="SSF51395">
    <property type="entry name" value="FMN-linked oxidoreductases"/>
    <property type="match status" value="1"/>
</dbReference>
<dbReference type="InterPro" id="IPR051799">
    <property type="entry name" value="NADH_flavin_oxidoreductase"/>
</dbReference>
<evidence type="ECO:0000256" key="2">
    <source>
        <dbReference type="ARBA" id="ARBA00023002"/>
    </source>
</evidence>
<dbReference type="Proteomes" id="UP000324308">
    <property type="component" value="Plasmid unnamed1"/>
</dbReference>
<keyword evidence="2" id="KW-0560">Oxidoreductase</keyword>
<dbReference type="InterPro" id="IPR001155">
    <property type="entry name" value="OxRdtase_FMN_N"/>
</dbReference>
<reference evidence="4 5" key="1">
    <citation type="submission" date="2019-09" db="EMBL/GenBank/DDBJ databases">
        <title>Draft genome sequence of the Ebosin-producing strain Streptomyces sp. 139.</title>
        <authorList>
            <person name="Ai L."/>
            <person name="Geng M."/>
            <person name="Ma M."/>
            <person name="Bai L."/>
        </authorList>
    </citation>
    <scope>NUCLEOTIDE SEQUENCE [LARGE SCALE GENOMIC DNA]</scope>
    <source>
        <strain evidence="4 5">139</strain>
        <plasmid evidence="4 5">unnamed1</plasmid>
    </source>
</reference>
<keyword evidence="4" id="KW-0614">Plasmid</keyword>
<evidence type="ECO:0000256" key="1">
    <source>
        <dbReference type="ARBA" id="ARBA00022630"/>
    </source>
</evidence>
<evidence type="ECO:0000259" key="3">
    <source>
        <dbReference type="Pfam" id="PF00724"/>
    </source>
</evidence>
<geneLocation type="plasmid" evidence="4 5">
    <name>unnamed1</name>
</geneLocation>
<organism evidence="4 5">
    <name type="scientific">Streptomyces tendae</name>
    <dbReference type="NCBI Taxonomy" id="1932"/>
    <lineage>
        <taxon>Bacteria</taxon>
        <taxon>Bacillati</taxon>
        <taxon>Actinomycetota</taxon>
        <taxon>Actinomycetes</taxon>
        <taxon>Kitasatosporales</taxon>
        <taxon>Streptomycetaceae</taxon>
        <taxon>Streptomyces</taxon>
    </lineage>
</organism>
<evidence type="ECO:0000313" key="5">
    <source>
        <dbReference type="Proteomes" id="UP000324308"/>
    </source>
</evidence>